<feature type="region of interest" description="Disordered" evidence="1">
    <location>
        <begin position="237"/>
        <end position="306"/>
    </location>
</feature>
<proteinExistence type="predicted"/>
<feature type="compositionally biased region" description="Polar residues" evidence="1">
    <location>
        <begin position="1"/>
        <end position="10"/>
    </location>
</feature>
<accession>A0A5C2STR1</accession>
<sequence length="624" mass="69781">MSSSELSNALNPAIVAQRPRRKHAATTNVAASTSTVVPVATPVLPPALPQPHRSELELAIAPPVQPLSIHIQAPAPVVQPSQPPRNAAPVVQELYRVMVTAKDAATAERERRIAWEREQEAKAIQKQAEMERQILDMRQELSMLKAYISMHPNMAPPAELQQHQEYVQTIPTTARIEPLSPAMGPAPSPQPPTSPISPVPYHPAVQQPMFVEGSSSRPFVAQAAFAVEALQDLTSPVPSSTLSLLGPPTPQSTRPTPSPAHTPAPQSNPLKRTRLVLEDESDYDTDTEESDSPPTDRPLKRKNGHDNRCLTIHHAVRIHIRKMMKLKPGQDLPESAFEGEPIAAGDPVRFVWGKTTKQSTTNATMKKRILTDLKTNRNKYKHVPDKEFAKKTLDAAFEQVFTTLRQTFKAQRDGTAATKLKRREDHKALRSRRQNRKKAKLGNRTEARKKLDAFAQPIFDGALQQECMSSEESDGEYAAEGGGESVQVFRTRGFGWRSSRLRRFYAVLDEQDRFDKSLQPKRGVGRRERREGMPKDGLLLPPKGVARWMVSRRWIQETAAMRPDLIEILRDLIVDPTEPEPELAQLMLGPEYSDDEQDQAQRETNLYAHVSDTSYSLHNALQPV</sequence>
<name>A0A5C2STR1_9APHY</name>
<dbReference type="OrthoDB" id="3358418at2759"/>
<protein>
    <submittedName>
        <fullName evidence="2">Uncharacterized protein</fullName>
    </submittedName>
</protein>
<dbReference type="AlphaFoldDB" id="A0A5C2STR1"/>
<reference evidence="2" key="1">
    <citation type="journal article" date="2018" name="Genome Biol. Evol.">
        <title>Genomics and development of Lentinus tigrinus, a white-rot wood-decaying mushroom with dimorphic fruiting bodies.</title>
        <authorList>
            <person name="Wu B."/>
            <person name="Xu Z."/>
            <person name="Knudson A."/>
            <person name="Carlson A."/>
            <person name="Chen N."/>
            <person name="Kovaka S."/>
            <person name="LaButti K."/>
            <person name="Lipzen A."/>
            <person name="Pennachio C."/>
            <person name="Riley R."/>
            <person name="Schakwitz W."/>
            <person name="Umezawa K."/>
            <person name="Ohm R.A."/>
            <person name="Grigoriev I.V."/>
            <person name="Nagy L.G."/>
            <person name="Gibbons J."/>
            <person name="Hibbett D."/>
        </authorList>
    </citation>
    <scope>NUCLEOTIDE SEQUENCE [LARGE SCALE GENOMIC DNA]</scope>
    <source>
        <strain evidence="2">ALCF2SS1-6</strain>
    </source>
</reference>
<feature type="compositionally biased region" description="Acidic residues" evidence="1">
    <location>
        <begin position="278"/>
        <end position="291"/>
    </location>
</feature>
<evidence type="ECO:0000313" key="2">
    <source>
        <dbReference type="EMBL" id="RPD67295.1"/>
    </source>
</evidence>
<feature type="compositionally biased region" description="Low complexity" evidence="1">
    <location>
        <begin position="237"/>
        <end position="255"/>
    </location>
</feature>
<gene>
    <name evidence="2" type="ORF">L227DRAFT_19788</name>
</gene>
<feature type="compositionally biased region" description="Basic residues" evidence="1">
    <location>
        <begin position="429"/>
        <end position="441"/>
    </location>
</feature>
<evidence type="ECO:0000256" key="1">
    <source>
        <dbReference type="SAM" id="MobiDB-lite"/>
    </source>
</evidence>
<dbReference type="STRING" id="1328759.A0A5C2STR1"/>
<organism evidence="2 3">
    <name type="scientific">Lentinus tigrinus ALCF2SS1-6</name>
    <dbReference type="NCBI Taxonomy" id="1328759"/>
    <lineage>
        <taxon>Eukaryota</taxon>
        <taxon>Fungi</taxon>
        <taxon>Dikarya</taxon>
        <taxon>Basidiomycota</taxon>
        <taxon>Agaricomycotina</taxon>
        <taxon>Agaricomycetes</taxon>
        <taxon>Polyporales</taxon>
        <taxon>Polyporaceae</taxon>
        <taxon>Lentinus</taxon>
    </lineage>
</organism>
<feature type="region of interest" description="Disordered" evidence="1">
    <location>
        <begin position="423"/>
        <end position="447"/>
    </location>
</feature>
<feature type="region of interest" description="Disordered" evidence="1">
    <location>
        <begin position="1"/>
        <end position="24"/>
    </location>
</feature>
<keyword evidence="3" id="KW-1185">Reference proteome</keyword>
<evidence type="ECO:0000313" key="3">
    <source>
        <dbReference type="Proteomes" id="UP000313359"/>
    </source>
</evidence>
<dbReference type="EMBL" id="ML122250">
    <property type="protein sequence ID" value="RPD67295.1"/>
    <property type="molecule type" value="Genomic_DNA"/>
</dbReference>
<dbReference type="Proteomes" id="UP000313359">
    <property type="component" value="Unassembled WGS sequence"/>
</dbReference>